<dbReference type="EMBL" id="CP023004">
    <property type="protein sequence ID" value="AWI09481.1"/>
    <property type="molecule type" value="Genomic_DNA"/>
</dbReference>
<keyword evidence="4" id="KW-1185">Reference proteome</keyword>
<dbReference type="InterPro" id="IPR003156">
    <property type="entry name" value="DHHA1_dom"/>
</dbReference>
<dbReference type="InterPro" id="IPR038763">
    <property type="entry name" value="DHH_sf"/>
</dbReference>
<dbReference type="RefSeq" id="WP_108825290.1">
    <property type="nucleotide sequence ID" value="NZ_CP023004.1"/>
</dbReference>
<organism evidence="3 4">
    <name type="scientific">Ereboglobus luteus</name>
    <dbReference type="NCBI Taxonomy" id="1796921"/>
    <lineage>
        <taxon>Bacteria</taxon>
        <taxon>Pseudomonadati</taxon>
        <taxon>Verrucomicrobiota</taxon>
        <taxon>Opitutia</taxon>
        <taxon>Opitutales</taxon>
        <taxon>Opitutaceae</taxon>
        <taxon>Ereboglobus</taxon>
    </lineage>
</organism>
<dbReference type="KEGG" id="elut:CKA38_09685"/>
<proteinExistence type="predicted"/>
<protein>
    <submittedName>
        <fullName evidence="3">DHH family phosphoesterase</fullName>
    </submittedName>
</protein>
<dbReference type="OrthoDB" id="9803668at2"/>
<reference evidence="3 4" key="1">
    <citation type="journal article" date="2018" name="Syst. Appl. Microbiol.">
        <title>Ereboglobus luteus gen. nov. sp. nov. from cockroach guts, and new insights into the oxygen relationship of the genera Opitutus and Didymococcus (Verrucomicrobia: Opitutaceae).</title>
        <authorList>
            <person name="Tegtmeier D."/>
            <person name="Belitz A."/>
            <person name="Radek R."/>
            <person name="Heimerl T."/>
            <person name="Brune A."/>
        </authorList>
    </citation>
    <scope>NUCLEOTIDE SEQUENCE [LARGE SCALE GENOMIC DNA]</scope>
    <source>
        <strain evidence="3 4">Ho45</strain>
    </source>
</reference>
<dbReference type="Gene3D" id="3.10.310.30">
    <property type="match status" value="1"/>
</dbReference>
<dbReference type="PANTHER" id="PTHR47618:SF1">
    <property type="entry name" value="BIFUNCTIONAL OLIGORIBONUCLEASE AND PAP PHOSPHATASE NRNA"/>
    <property type="match status" value="1"/>
</dbReference>
<feature type="domain" description="DHHA1" evidence="2">
    <location>
        <begin position="251"/>
        <end position="331"/>
    </location>
</feature>
<dbReference type="Pfam" id="PF02272">
    <property type="entry name" value="DHHA1"/>
    <property type="match status" value="1"/>
</dbReference>
<evidence type="ECO:0000313" key="3">
    <source>
        <dbReference type="EMBL" id="AWI09481.1"/>
    </source>
</evidence>
<accession>A0A2U8E3R4</accession>
<evidence type="ECO:0000313" key="4">
    <source>
        <dbReference type="Proteomes" id="UP000244896"/>
    </source>
</evidence>
<dbReference type="AlphaFoldDB" id="A0A2U8E3R4"/>
<dbReference type="InterPro" id="IPR001667">
    <property type="entry name" value="DDH_dom"/>
</dbReference>
<feature type="domain" description="DDH" evidence="1">
    <location>
        <begin position="22"/>
        <end position="173"/>
    </location>
</feature>
<dbReference type="Proteomes" id="UP000244896">
    <property type="component" value="Chromosome"/>
</dbReference>
<name>A0A2U8E3R4_9BACT</name>
<evidence type="ECO:0000259" key="1">
    <source>
        <dbReference type="Pfam" id="PF01368"/>
    </source>
</evidence>
<dbReference type="SUPFAM" id="SSF64182">
    <property type="entry name" value="DHH phosphoesterases"/>
    <property type="match status" value="1"/>
</dbReference>
<dbReference type="PANTHER" id="PTHR47618">
    <property type="entry name" value="BIFUNCTIONAL OLIGORIBONUCLEASE AND PAP PHOSPHATASE NRNA"/>
    <property type="match status" value="1"/>
</dbReference>
<dbReference type="GO" id="GO:0003676">
    <property type="term" value="F:nucleic acid binding"/>
    <property type="evidence" value="ECO:0007669"/>
    <property type="project" value="InterPro"/>
</dbReference>
<gene>
    <name evidence="3" type="ORF">CKA38_09685</name>
</gene>
<sequence length="342" mass="36409">MYFPQLTPLFKALLDSVSGQPVAVIGHARPDGDCIGSQIALARVLQSLGHKTICVNGDPVPRRIQYLVAPETPFFLPDEMPGTTEPQSGSSDNSTLTSIFVDCADHDRGGAKVRNRFPSPAGCIDHHLSNADFAAHNIVDPAAAATCEMLAGMFLDLGLPIDEITARALYAGINTDTGQFRFGSTTPRTFKLAAELVARGASPAEAGYEIYERESWGKLKLLDAFLRSLTRECDNRACIGILPDGIFDLTGTTPEDTEGLVDYARCIDGVEIGVLIEERPGAIKASLRAKNPAMRVDRIAAIFGGGGHACAAGLNMKKAPSLAEFRAQLVTAIAAQLDAVKN</sequence>
<evidence type="ECO:0000259" key="2">
    <source>
        <dbReference type="Pfam" id="PF02272"/>
    </source>
</evidence>
<dbReference type="InterPro" id="IPR051319">
    <property type="entry name" value="Oligoribo/pAp-PDE_c-di-AMP_PDE"/>
</dbReference>
<dbReference type="Pfam" id="PF01368">
    <property type="entry name" value="DHH"/>
    <property type="match status" value="1"/>
</dbReference>
<dbReference type="Gene3D" id="3.90.1640.10">
    <property type="entry name" value="inorganic pyrophosphatase (n-terminal core)"/>
    <property type="match status" value="1"/>
</dbReference>